<dbReference type="CDD" id="cd24007">
    <property type="entry name" value="ASKHA_NBD_eukNAGK-like"/>
    <property type="match status" value="1"/>
</dbReference>
<name>A0A1F7VBZ4_9BACT</name>
<evidence type="ECO:0000313" key="2">
    <source>
        <dbReference type="EMBL" id="OGL87668.1"/>
    </source>
</evidence>
<organism evidence="2 3">
    <name type="scientific">Candidatus Uhrbacteria bacterium RIFCSPLOWO2_02_FULL_49_11</name>
    <dbReference type="NCBI Taxonomy" id="1802409"/>
    <lineage>
        <taxon>Bacteria</taxon>
        <taxon>Candidatus Uhriibacteriota</taxon>
    </lineage>
</organism>
<dbReference type="Pfam" id="PF01869">
    <property type="entry name" value="BcrAD_BadFG"/>
    <property type="match status" value="1"/>
</dbReference>
<reference evidence="2 3" key="1">
    <citation type="journal article" date="2016" name="Nat. Commun.">
        <title>Thousands of microbial genomes shed light on interconnected biogeochemical processes in an aquifer system.</title>
        <authorList>
            <person name="Anantharaman K."/>
            <person name="Brown C.T."/>
            <person name="Hug L.A."/>
            <person name="Sharon I."/>
            <person name="Castelle C.J."/>
            <person name="Probst A.J."/>
            <person name="Thomas B.C."/>
            <person name="Singh A."/>
            <person name="Wilkins M.J."/>
            <person name="Karaoz U."/>
            <person name="Brodie E.L."/>
            <person name="Williams K.H."/>
            <person name="Hubbard S.S."/>
            <person name="Banfield J.F."/>
        </authorList>
    </citation>
    <scope>NUCLEOTIDE SEQUENCE [LARGE SCALE GENOMIC DNA]</scope>
</reference>
<accession>A0A1F7VBZ4</accession>
<gene>
    <name evidence="2" type="ORF">A3I42_01470</name>
</gene>
<evidence type="ECO:0000313" key="3">
    <source>
        <dbReference type="Proteomes" id="UP000178264"/>
    </source>
</evidence>
<comment type="caution">
    <text evidence="2">The sequence shown here is derived from an EMBL/GenBank/DDBJ whole genome shotgun (WGS) entry which is preliminary data.</text>
</comment>
<dbReference type="Gene3D" id="3.30.420.40">
    <property type="match status" value="2"/>
</dbReference>
<dbReference type="InterPro" id="IPR043129">
    <property type="entry name" value="ATPase_NBD"/>
</dbReference>
<dbReference type="EMBL" id="MGER01000065">
    <property type="protein sequence ID" value="OGL87668.1"/>
    <property type="molecule type" value="Genomic_DNA"/>
</dbReference>
<dbReference type="InterPro" id="IPR052519">
    <property type="entry name" value="Euk-type_GlcNAc_Kinase"/>
</dbReference>
<dbReference type="PANTHER" id="PTHR43190">
    <property type="entry name" value="N-ACETYL-D-GLUCOSAMINE KINASE"/>
    <property type="match status" value="1"/>
</dbReference>
<dbReference type="PANTHER" id="PTHR43190:SF3">
    <property type="entry name" value="N-ACETYL-D-GLUCOSAMINE KINASE"/>
    <property type="match status" value="1"/>
</dbReference>
<sequence>MHYYLGVDGGGTSTTAAIADANGKIVGTGIAGPSLYKVVGLKEAMENIRKAVLAAEKKARIKFPSYTYAVFGLSGVDSLQDRKMLSEKIYKHSKKKIGDRFRVVNDVVIALAAGTDSPYGAAVIAGTGSNAYAVGPKGEAYAGGLGSLLSDEGSAYAIGGETLRAAVKSFDGRGEHTALEPLICRQLGVKNMREAVDVVYSSSFNKTSLAALAPLCVRAARRGDNAARSIVAHATLELGSMACAVIRKTGLTARAFDLILWGGVFQAGDILLLPFKKAVHHTAPKANIVLLKKSPYMGALKLARGI</sequence>
<feature type="domain" description="ATPase BadF/BadG/BcrA/BcrD type" evidence="1">
    <location>
        <begin position="5"/>
        <end position="298"/>
    </location>
</feature>
<dbReference type="Proteomes" id="UP000178264">
    <property type="component" value="Unassembled WGS sequence"/>
</dbReference>
<dbReference type="AlphaFoldDB" id="A0A1F7VBZ4"/>
<proteinExistence type="predicted"/>
<dbReference type="InterPro" id="IPR002731">
    <property type="entry name" value="ATPase_BadF"/>
</dbReference>
<protein>
    <recommendedName>
        <fullName evidence="1">ATPase BadF/BadG/BcrA/BcrD type domain-containing protein</fullName>
    </recommendedName>
</protein>
<dbReference type="SUPFAM" id="SSF53067">
    <property type="entry name" value="Actin-like ATPase domain"/>
    <property type="match status" value="2"/>
</dbReference>
<evidence type="ECO:0000259" key="1">
    <source>
        <dbReference type="Pfam" id="PF01869"/>
    </source>
</evidence>